<dbReference type="OrthoDB" id="3480599at2"/>
<dbReference type="InterPro" id="IPR007278">
    <property type="entry name" value="DUF397"/>
</dbReference>
<sequence length="88" mass="9463">MSAMDLPNIVWRKATRSTNNGACVEVGVWNKSSRSGQGTEACVEVGPCECCGVAVRDSKDPDGPKLTFDAAEWHAFTAHVRTGRLDLP</sequence>
<accession>A0A365H3A5</accession>
<dbReference type="EMBL" id="QLYX01000009">
    <property type="protein sequence ID" value="RAY13529.1"/>
    <property type="molecule type" value="Genomic_DNA"/>
</dbReference>
<name>A0A365H3A5_9ACTN</name>
<dbReference type="Pfam" id="PF04149">
    <property type="entry name" value="DUF397"/>
    <property type="match status" value="1"/>
</dbReference>
<dbReference type="Proteomes" id="UP000251891">
    <property type="component" value="Unassembled WGS sequence"/>
</dbReference>
<comment type="caution">
    <text evidence="2">The sequence shown here is derived from an EMBL/GenBank/DDBJ whole genome shotgun (WGS) entry which is preliminary data.</text>
</comment>
<evidence type="ECO:0000259" key="1">
    <source>
        <dbReference type="Pfam" id="PF04149"/>
    </source>
</evidence>
<protein>
    <submittedName>
        <fullName evidence="2">DUF397 domain-containing protein</fullName>
    </submittedName>
</protein>
<gene>
    <name evidence="2" type="ORF">DPM19_19905</name>
</gene>
<dbReference type="AlphaFoldDB" id="A0A365H3A5"/>
<proteinExistence type="predicted"/>
<evidence type="ECO:0000313" key="2">
    <source>
        <dbReference type="EMBL" id="RAY13529.1"/>
    </source>
</evidence>
<evidence type="ECO:0000313" key="3">
    <source>
        <dbReference type="Proteomes" id="UP000251891"/>
    </source>
</evidence>
<reference evidence="2 3" key="1">
    <citation type="submission" date="2018-06" db="EMBL/GenBank/DDBJ databases">
        <title>Actinomadura craniellae sp. nov. isolated from marine sponge Craniella sp.</title>
        <authorList>
            <person name="Li L."/>
            <person name="Xu Q.H."/>
            <person name="Lin H.W."/>
            <person name="Lu Y.H."/>
        </authorList>
    </citation>
    <scope>NUCLEOTIDE SEQUENCE [LARGE SCALE GENOMIC DNA]</scope>
    <source>
        <strain evidence="2 3">LHW63021</strain>
    </source>
</reference>
<organism evidence="2 3">
    <name type="scientific">Actinomadura craniellae</name>
    <dbReference type="NCBI Taxonomy" id="2231787"/>
    <lineage>
        <taxon>Bacteria</taxon>
        <taxon>Bacillati</taxon>
        <taxon>Actinomycetota</taxon>
        <taxon>Actinomycetes</taxon>
        <taxon>Streptosporangiales</taxon>
        <taxon>Thermomonosporaceae</taxon>
        <taxon>Actinomadura</taxon>
    </lineage>
</organism>
<feature type="domain" description="DUF397" evidence="1">
    <location>
        <begin position="28"/>
        <end position="81"/>
    </location>
</feature>
<keyword evidence="3" id="KW-1185">Reference proteome</keyword>